<dbReference type="PANTHER" id="PTHR31304:SF1">
    <property type="entry name" value="LOB DOMAIN-CONTAINING PROTEIN 39"/>
    <property type="match status" value="1"/>
</dbReference>
<dbReference type="InterPro" id="IPR004883">
    <property type="entry name" value="LOB"/>
</dbReference>
<dbReference type="GO" id="GO:0010468">
    <property type="term" value="P:regulation of gene expression"/>
    <property type="evidence" value="ECO:0007669"/>
    <property type="project" value="TreeGrafter"/>
</dbReference>
<dbReference type="EMBL" id="CAMAPE010000025">
    <property type="protein sequence ID" value="CAH9091056.1"/>
    <property type="molecule type" value="Genomic_DNA"/>
</dbReference>
<evidence type="ECO:0000256" key="2">
    <source>
        <dbReference type="SAM" id="MobiDB-lite"/>
    </source>
</evidence>
<gene>
    <name evidence="4" type="ORF">CEURO_LOCUS11476</name>
</gene>
<name>A0A9P0Z8X9_CUSEU</name>
<reference evidence="4" key="1">
    <citation type="submission" date="2022-07" db="EMBL/GenBank/DDBJ databases">
        <authorList>
            <person name="Macas J."/>
            <person name="Novak P."/>
            <person name="Neumann P."/>
        </authorList>
    </citation>
    <scope>NUCLEOTIDE SEQUENCE</scope>
</reference>
<feature type="domain" description="LOB" evidence="3">
    <location>
        <begin position="1"/>
        <end position="107"/>
    </location>
</feature>
<dbReference type="Proteomes" id="UP001152484">
    <property type="component" value="Unassembled WGS sequence"/>
</dbReference>
<evidence type="ECO:0000256" key="1">
    <source>
        <dbReference type="ARBA" id="ARBA00005474"/>
    </source>
</evidence>
<evidence type="ECO:0000313" key="5">
    <source>
        <dbReference type="Proteomes" id="UP001152484"/>
    </source>
</evidence>
<evidence type="ECO:0000313" key="4">
    <source>
        <dbReference type="EMBL" id="CAH9091056.1"/>
    </source>
</evidence>
<proteinExistence type="inferred from homology"/>
<feature type="compositionally biased region" description="Polar residues" evidence="2">
    <location>
        <begin position="191"/>
        <end position="201"/>
    </location>
</feature>
<sequence length="226" mass="24520">MSCNGCRVLRKGCSDSCILRGCLQWMENAEAQGHATLFVAKFFGRAGLISFISAVPENQRPSLFQSLLYEAVGRTINPVNGAVGLLWSGNWHVCQKAVETVLRGGALQPLPEFLGGVGEVGEASGCTDKSKFQDPSQNPRPKNAEKRRRFPDAPSSVFQLADLNLKLHPGFQRGCDSTSPTAERRRRPGTPSMNSEESVTTTCLDSRFGGAADQYGGEPKLLNLFN</sequence>
<dbReference type="AlphaFoldDB" id="A0A9P0Z8X9"/>
<dbReference type="OrthoDB" id="1922547at2759"/>
<comment type="similarity">
    <text evidence="1">Belongs to the LOB domain-containing protein family.</text>
</comment>
<dbReference type="PANTHER" id="PTHR31304">
    <property type="entry name" value="LOB DOMAIN-CONTAINING PROTEIN 38"/>
    <property type="match status" value="1"/>
</dbReference>
<dbReference type="Pfam" id="PF03195">
    <property type="entry name" value="LOB"/>
    <property type="match status" value="1"/>
</dbReference>
<keyword evidence="5" id="KW-1185">Reference proteome</keyword>
<evidence type="ECO:0000259" key="3">
    <source>
        <dbReference type="PROSITE" id="PS50891"/>
    </source>
</evidence>
<feature type="region of interest" description="Disordered" evidence="2">
    <location>
        <begin position="124"/>
        <end position="151"/>
    </location>
</feature>
<dbReference type="PROSITE" id="PS50891">
    <property type="entry name" value="LOB"/>
    <property type="match status" value="1"/>
</dbReference>
<protein>
    <recommendedName>
        <fullName evidence="3">LOB domain-containing protein</fullName>
    </recommendedName>
</protein>
<accession>A0A9P0Z8X9</accession>
<feature type="region of interest" description="Disordered" evidence="2">
    <location>
        <begin position="169"/>
        <end position="201"/>
    </location>
</feature>
<organism evidence="4 5">
    <name type="scientific">Cuscuta europaea</name>
    <name type="common">European dodder</name>
    <dbReference type="NCBI Taxonomy" id="41803"/>
    <lineage>
        <taxon>Eukaryota</taxon>
        <taxon>Viridiplantae</taxon>
        <taxon>Streptophyta</taxon>
        <taxon>Embryophyta</taxon>
        <taxon>Tracheophyta</taxon>
        <taxon>Spermatophyta</taxon>
        <taxon>Magnoliopsida</taxon>
        <taxon>eudicotyledons</taxon>
        <taxon>Gunneridae</taxon>
        <taxon>Pentapetalae</taxon>
        <taxon>asterids</taxon>
        <taxon>lamiids</taxon>
        <taxon>Solanales</taxon>
        <taxon>Convolvulaceae</taxon>
        <taxon>Cuscuteae</taxon>
        <taxon>Cuscuta</taxon>
        <taxon>Cuscuta subgen. Cuscuta</taxon>
    </lineage>
</organism>
<comment type="caution">
    <text evidence="4">The sequence shown here is derived from an EMBL/GenBank/DDBJ whole genome shotgun (WGS) entry which is preliminary data.</text>
</comment>